<feature type="domain" description="FAS1" evidence="2">
    <location>
        <begin position="578"/>
        <end position="744"/>
    </location>
</feature>
<keyword evidence="1" id="KW-0732">Signal</keyword>
<dbReference type="EMBL" id="SDHW01000001">
    <property type="protein sequence ID" value="RXK61805.1"/>
    <property type="molecule type" value="Genomic_DNA"/>
</dbReference>
<gene>
    <name evidence="3" type="ORF">ESA94_01980</name>
</gene>
<dbReference type="InterPro" id="IPR036378">
    <property type="entry name" value="FAS1_dom_sf"/>
</dbReference>
<sequence>MNCRFMFKLIKQFCLFFALTAITFACQKKFDEFYQRPDTLEQPIYQQLQAKGRFTQFLKLIDKAGYKQTLSAAGYWTIFAPHDSAVTVYLTQNSIANVDAIDSSTARKIVTYSLVYNAFKQERISDYQSNLGWVEGASFRRRTANYTGIYETKNLSGQDIKAIASNRNNSGALYYVDADNNNKYVPVFETAYMSGKSLTAADYNYFYPNSTYAGFNVAHAKVTEKDIAAENGVIHVIDRVITVLPSIDQYIGTNPRYSEFKKLMDKFLVQYVLNQTVSQNYKAIYGTAADVFTKVYNNSLAFSPNNENFLKLQDNDGQSDSYTMFVPENAALLNYINTVLLEHYSSVDALPINVIYDFMNAHMWRTVVWPSKFATTYNSVGEEARFNSATDVVDKQVLSNGVFYGTNKVQEANVFSSVYGKAYLDPKYSIMTSLLNLDLKFQISNIYQKYTMFLISNTAFNAAGYYADATVSNNINEQWRYTPPAGGTQLTGSSALVRLQRILNMHVVPGRDITSLTTAGVAMSNSGEFIKFDNNKVAAAGNYDAGNQATVVNKKTAKNGTVYYIDRILEFSEKIIGKHIETLGTPTTSPYNYFWNYLKASPIFNTTTGEIVQVASGSFYTFFIPSNTAILAAVNAGDLPGTGTAPNKVPKYTGLTLAEREQVDAFIYYHILNKKNIATDGQESGTFETLYKFPNGDPSTIFVNNSTPNSITLNDMKSRSGAVVTASSNQLSTRCTIHLIDNYLRYK</sequence>
<dbReference type="InterPro" id="IPR000782">
    <property type="entry name" value="FAS1_domain"/>
</dbReference>
<feature type="signal peptide" evidence="1">
    <location>
        <begin position="1"/>
        <end position="25"/>
    </location>
</feature>
<evidence type="ECO:0000259" key="2">
    <source>
        <dbReference type="PROSITE" id="PS50213"/>
    </source>
</evidence>
<dbReference type="Pfam" id="PF02469">
    <property type="entry name" value="Fasciclin"/>
    <property type="match status" value="4"/>
</dbReference>
<dbReference type="PROSITE" id="PS50213">
    <property type="entry name" value="FAS1"/>
    <property type="match status" value="3"/>
</dbReference>
<dbReference type="Proteomes" id="UP000290204">
    <property type="component" value="Unassembled WGS sequence"/>
</dbReference>
<dbReference type="AlphaFoldDB" id="A0A4Q1CM52"/>
<comment type="caution">
    <text evidence="3">The sequence shown here is derived from an EMBL/GenBank/DDBJ whole genome shotgun (WGS) entry which is preliminary data.</text>
</comment>
<feature type="chain" id="PRO_5020528930" description="FAS1 domain-containing protein" evidence="1">
    <location>
        <begin position="26"/>
        <end position="747"/>
    </location>
</feature>
<keyword evidence="4" id="KW-1185">Reference proteome</keyword>
<dbReference type="Gene3D" id="2.30.180.10">
    <property type="entry name" value="FAS1 domain"/>
    <property type="match status" value="3"/>
</dbReference>
<dbReference type="OrthoDB" id="659398at2"/>
<name>A0A4Q1CM52_9BACT</name>
<dbReference type="SUPFAM" id="SSF82153">
    <property type="entry name" value="FAS1 domain"/>
    <property type="match status" value="3"/>
</dbReference>
<evidence type="ECO:0000256" key="1">
    <source>
        <dbReference type="SAM" id="SignalP"/>
    </source>
</evidence>
<feature type="domain" description="FAS1" evidence="2">
    <location>
        <begin position="41"/>
        <end position="241"/>
    </location>
</feature>
<evidence type="ECO:0000313" key="4">
    <source>
        <dbReference type="Proteomes" id="UP000290204"/>
    </source>
</evidence>
<feature type="domain" description="FAS1" evidence="2">
    <location>
        <begin position="415"/>
        <end position="569"/>
    </location>
</feature>
<dbReference type="PROSITE" id="PS51257">
    <property type="entry name" value="PROKAR_LIPOPROTEIN"/>
    <property type="match status" value="1"/>
</dbReference>
<evidence type="ECO:0000313" key="3">
    <source>
        <dbReference type="EMBL" id="RXK61805.1"/>
    </source>
</evidence>
<proteinExistence type="predicted"/>
<dbReference type="InterPro" id="IPR050904">
    <property type="entry name" value="Adhesion/Biosynth-related"/>
</dbReference>
<dbReference type="PANTHER" id="PTHR10900">
    <property type="entry name" value="PERIOSTIN-RELATED"/>
    <property type="match status" value="1"/>
</dbReference>
<protein>
    <recommendedName>
        <fullName evidence="2">FAS1 domain-containing protein</fullName>
    </recommendedName>
</protein>
<dbReference type="PANTHER" id="PTHR10900:SF77">
    <property type="entry name" value="FI19380P1"/>
    <property type="match status" value="1"/>
</dbReference>
<accession>A0A4Q1CM52</accession>
<organism evidence="3 4">
    <name type="scientific">Lacibacter luteus</name>
    <dbReference type="NCBI Taxonomy" id="2508719"/>
    <lineage>
        <taxon>Bacteria</taxon>
        <taxon>Pseudomonadati</taxon>
        <taxon>Bacteroidota</taxon>
        <taxon>Chitinophagia</taxon>
        <taxon>Chitinophagales</taxon>
        <taxon>Chitinophagaceae</taxon>
        <taxon>Lacibacter</taxon>
    </lineage>
</organism>
<reference evidence="3 4" key="1">
    <citation type="submission" date="2019-01" db="EMBL/GenBank/DDBJ databases">
        <title>Lacibacter sp. strain TTM-7.</title>
        <authorList>
            <person name="Chen W.-M."/>
        </authorList>
    </citation>
    <scope>NUCLEOTIDE SEQUENCE [LARGE SCALE GENOMIC DNA]</scope>
    <source>
        <strain evidence="3 4">TTM-7</strain>
    </source>
</reference>